<accession>A0A930YPR1</accession>
<dbReference type="AlphaFoldDB" id="A0A930YPR1"/>
<evidence type="ECO:0000313" key="2">
    <source>
        <dbReference type="Proteomes" id="UP000698335"/>
    </source>
</evidence>
<protein>
    <submittedName>
        <fullName evidence="1">WG repeat-containing protein</fullName>
    </submittedName>
</protein>
<name>A0A930YPR1_9ACTN</name>
<dbReference type="EMBL" id="JABZGW010000173">
    <property type="protein sequence ID" value="MBF4807934.1"/>
    <property type="molecule type" value="Genomic_DNA"/>
</dbReference>
<evidence type="ECO:0000313" key="1">
    <source>
        <dbReference type="EMBL" id="MBF4807934.1"/>
    </source>
</evidence>
<dbReference type="Pfam" id="PF14903">
    <property type="entry name" value="WG_beta_rep"/>
    <property type="match status" value="4"/>
</dbReference>
<sequence length="228" mass="25897">DIFRYGLIDKRGDWLIEPRFKYLDAYFDSKQTQVGLAVAAESSGGDESLCGFIDNTGNWVIPPTFKFAFTFVGEYAWAMDVKTELVGLITQDGQWAIPPKYRDLDRIDATRAFVRDPQSNLVGVFDLFQESWILEPRWYHAWTESSHTYVMAKTEENGPVGMYVLDTGETVLEPAYKGLMYGSRLIVAQELESGLLGYIDIEGTWVIKPKFRKVFPFRNGLACAISSE</sequence>
<dbReference type="PANTHER" id="PTHR37841">
    <property type="entry name" value="GLR2918 PROTEIN"/>
    <property type="match status" value="1"/>
</dbReference>
<feature type="non-terminal residue" evidence="1">
    <location>
        <position position="1"/>
    </location>
</feature>
<gene>
    <name evidence="1" type="ORF">HXK26_04490</name>
</gene>
<dbReference type="PANTHER" id="PTHR37841:SF1">
    <property type="entry name" value="DUF3298 DOMAIN-CONTAINING PROTEIN"/>
    <property type="match status" value="1"/>
</dbReference>
<comment type="caution">
    <text evidence="1">The sequence shown here is derived from an EMBL/GenBank/DDBJ whole genome shotgun (WGS) entry which is preliminary data.</text>
</comment>
<proteinExistence type="predicted"/>
<reference evidence="1" key="1">
    <citation type="submission" date="2020-04" db="EMBL/GenBank/DDBJ databases">
        <title>Deep metagenomics examines the oral microbiome during advanced dental caries in children, revealing novel taxa and co-occurrences with host molecules.</title>
        <authorList>
            <person name="Baker J.L."/>
            <person name="Morton J.T."/>
            <person name="Dinis M."/>
            <person name="Alvarez R."/>
            <person name="Tran N.C."/>
            <person name="Knight R."/>
            <person name="Edlund A."/>
        </authorList>
    </citation>
    <scope>NUCLEOTIDE SEQUENCE</scope>
    <source>
        <strain evidence="1">JCVI_38_bin.5</strain>
    </source>
</reference>
<dbReference type="InterPro" id="IPR032774">
    <property type="entry name" value="WG_beta_rep"/>
</dbReference>
<organism evidence="1 2">
    <name type="scientific">Lancefieldella rimae</name>
    <dbReference type="NCBI Taxonomy" id="1383"/>
    <lineage>
        <taxon>Bacteria</taxon>
        <taxon>Bacillati</taxon>
        <taxon>Actinomycetota</taxon>
        <taxon>Coriobacteriia</taxon>
        <taxon>Coriobacteriales</taxon>
        <taxon>Atopobiaceae</taxon>
        <taxon>Lancefieldella</taxon>
    </lineage>
</organism>
<dbReference type="Proteomes" id="UP000698335">
    <property type="component" value="Unassembled WGS sequence"/>
</dbReference>